<comment type="caution">
    <text evidence="2">The sequence shown here is derived from an EMBL/GenBank/DDBJ whole genome shotgun (WGS) entry which is preliminary data.</text>
</comment>
<protein>
    <submittedName>
        <fullName evidence="2">Uncharacterized protein</fullName>
    </submittedName>
</protein>
<evidence type="ECO:0000313" key="3">
    <source>
        <dbReference type="Proteomes" id="UP001556040"/>
    </source>
</evidence>
<dbReference type="Proteomes" id="UP001556040">
    <property type="component" value="Unassembled WGS sequence"/>
</dbReference>
<feature type="transmembrane region" description="Helical" evidence="1">
    <location>
        <begin position="45"/>
        <end position="70"/>
    </location>
</feature>
<evidence type="ECO:0000313" key="2">
    <source>
        <dbReference type="EMBL" id="MEW9502586.1"/>
    </source>
</evidence>
<keyword evidence="1" id="KW-0812">Transmembrane</keyword>
<keyword evidence="1" id="KW-0472">Membrane</keyword>
<keyword evidence="1" id="KW-1133">Transmembrane helix</keyword>
<keyword evidence="3" id="KW-1185">Reference proteome</keyword>
<reference evidence="2 3" key="1">
    <citation type="journal article" date="1979" name="Int. J. Syst. Evol. Microbiol.">
        <title>Bacillus globisporus subsp. marinus subsp. nov.</title>
        <authorList>
            <person name="Liu H."/>
        </authorList>
    </citation>
    <scope>NUCLEOTIDE SEQUENCE [LARGE SCALE GENOMIC DNA]</scope>
    <source>
        <strain evidence="2 3">DSM 1297</strain>
    </source>
</reference>
<proteinExistence type="predicted"/>
<gene>
    <name evidence="2" type="ORF">AB1471_12385</name>
</gene>
<name>A0ABV3Q5R4_9BACL</name>
<evidence type="ECO:0000256" key="1">
    <source>
        <dbReference type="SAM" id="Phobius"/>
    </source>
</evidence>
<organism evidence="2 3">
    <name type="scientific">Jeotgalibacillus marinus</name>
    <dbReference type="NCBI Taxonomy" id="86667"/>
    <lineage>
        <taxon>Bacteria</taxon>
        <taxon>Bacillati</taxon>
        <taxon>Bacillota</taxon>
        <taxon>Bacilli</taxon>
        <taxon>Bacillales</taxon>
        <taxon>Caryophanaceae</taxon>
        <taxon>Jeotgalibacillus</taxon>
    </lineage>
</organism>
<dbReference type="EMBL" id="JBFMIA010000012">
    <property type="protein sequence ID" value="MEW9502586.1"/>
    <property type="molecule type" value="Genomic_DNA"/>
</dbReference>
<accession>A0ABV3Q5R4</accession>
<feature type="transmembrane region" description="Helical" evidence="1">
    <location>
        <begin position="15"/>
        <end position="39"/>
    </location>
</feature>
<sequence length="84" mass="9115">MTLQEEKVCCACKGVGFALCWLALSNAIIIATALLVLGFGEICDLVVVIPAIIVLIIGIIFAIITVFLIAKFVRKCLKDEKHHC</sequence>
<dbReference type="RefSeq" id="WP_367780078.1">
    <property type="nucleotide sequence ID" value="NZ_JBFMIA010000012.1"/>
</dbReference>